<dbReference type="KEGG" id="agv:OJF2_23970"/>
<keyword evidence="3" id="KW-1185">Reference proteome</keyword>
<dbReference type="Proteomes" id="UP000324233">
    <property type="component" value="Chromosome"/>
</dbReference>
<evidence type="ECO:0000313" key="3">
    <source>
        <dbReference type="Proteomes" id="UP000324233"/>
    </source>
</evidence>
<protein>
    <recommendedName>
        <fullName evidence="4">DUF2721 domain-containing protein</fullName>
    </recommendedName>
</protein>
<evidence type="ECO:0008006" key="4">
    <source>
        <dbReference type="Google" id="ProtNLM"/>
    </source>
</evidence>
<evidence type="ECO:0000256" key="1">
    <source>
        <dbReference type="SAM" id="Phobius"/>
    </source>
</evidence>
<feature type="transmembrane region" description="Helical" evidence="1">
    <location>
        <begin position="89"/>
        <end position="110"/>
    </location>
</feature>
<dbReference type="Pfam" id="PF11026">
    <property type="entry name" value="DUF2721"/>
    <property type="match status" value="1"/>
</dbReference>
<keyword evidence="1" id="KW-1133">Transmembrane helix</keyword>
<keyword evidence="1" id="KW-0812">Transmembrane</keyword>
<name>A0A5B9VZL9_9BACT</name>
<keyword evidence="1" id="KW-0472">Membrane</keyword>
<feature type="transmembrane region" description="Helical" evidence="1">
    <location>
        <begin position="116"/>
        <end position="137"/>
    </location>
</feature>
<dbReference type="InterPro" id="IPR021279">
    <property type="entry name" value="DUF2721"/>
</dbReference>
<feature type="transmembrane region" description="Helical" evidence="1">
    <location>
        <begin position="12"/>
        <end position="31"/>
    </location>
</feature>
<sequence>MPLDVNSYSTLSVMITPALFMTANGSLIISTSNRMSRVVDRIRVLNDLRDALCRGATDLDLVPERLAHVADQLHHLEWRSDRVRYALSMLYLAFGCFVGTSLMLALDVLFGNRLVAIPTLMAVCGVSLLLGASINLVREARRALLTNRLEVRFYRDLNAKRQAAASCGMPRTSSATA</sequence>
<dbReference type="OrthoDB" id="277598at2"/>
<dbReference type="EMBL" id="CP042997">
    <property type="protein sequence ID" value="QEH33866.1"/>
    <property type="molecule type" value="Genomic_DNA"/>
</dbReference>
<evidence type="ECO:0000313" key="2">
    <source>
        <dbReference type="EMBL" id="QEH33866.1"/>
    </source>
</evidence>
<accession>A0A5B9VZL9</accession>
<proteinExistence type="predicted"/>
<organism evidence="2 3">
    <name type="scientific">Aquisphaera giovannonii</name>
    <dbReference type="NCBI Taxonomy" id="406548"/>
    <lineage>
        <taxon>Bacteria</taxon>
        <taxon>Pseudomonadati</taxon>
        <taxon>Planctomycetota</taxon>
        <taxon>Planctomycetia</taxon>
        <taxon>Isosphaerales</taxon>
        <taxon>Isosphaeraceae</taxon>
        <taxon>Aquisphaera</taxon>
    </lineage>
</organism>
<dbReference type="RefSeq" id="WP_148593865.1">
    <property type="nucleotide sequence ID" value="NZ_CP042997.1"/>
</dbReference>
<gene>
    <name evidence="2" type="ORF">OJF2_23970</name>
</gene>
<reference evidence="2 3" key="1">
    <citation type="submission" date="2019-08" db="EMBL/GenBank/DDBJ databases">
        <title>Deep-cultivation of Planctomycetes and their phenomic and genomic characterization uncovers novel biology.</title>
        <authorList>
            <person name="Wiegand S."/>
            <person name="Jogler M."/>
            <person name="Boedeker C."/>
            <person name="Pinto D."/>
            <person name="Vollmers J."/>
            <person name="Rivas-Marin E."/>
            <person name="Kohn T."/>
            <person name="Peeters S.H."/>
            <person name="Heuer A."/>
            <person name="Rast P."/>
            <person name="Oberbeckmann S."/>
            <person name="Bunk B."/>
            <person name="Jeske O."/>
            <person name="Meyerdierks A."/>
            <person name="Storesund J.E."/>
            <person name="Kallscheuer N."/>
            <person name="Luecker S."/>
            <person name="Lage O.M."/>
            <person name="Pohl T."/>
            <person name="Merkel B.J."/>
            <person name="Hornburger P."/>
            <person name="Mueller R.-W."/>
            <person name="Bruemmer F."/>
            <person name="Labrenz M."/>
            <person name="Spormann A.M."/>
            <person name="Op den Camp H."/>
            <person name="Overmann J."/>
            <person name="Amann R."/>
            <person name="Jetten M.S.M."/>
            <person name="Mascher T."/>
            <person name="Medema M.H."/>
            <person name="Devos D.P."/>
            <person name="Kaster A.-K."/>
            <person name="Ovreas L."/>
            <person name="Rohde M."/>
            <person name="Galperin M.Y."/>
            <person name="Jogler C."/>
        </authorList>
    </citation>
    <scope>NUCLEOTIDE SEQUENCE [LARGE SCALE GENOMIC DNA]</scope>
    <source>
        <strain evidence="2 3">OJF2</strain>
    </source>
</reference>
<dbReference type="AlphaFoldDB" id="A0A5B9VZL9"/>